<dbReference type="STRING" id="269670.SAMN02982927_01908"/>
<gene>
    <name evidence="1" type="ORF">SAMN02982927_01908</name>
</gene>
<organism evidence="1 2">
    <name type="scientific">Sporolactobacillus nakayamae</name>
    <dbReference type="NCBI Taxonomy" id="269670"/>
    <lineage>
        <taxon>Bacteria</taxon>
        <taxon>Bacillati</taxon>
        <taxon>Bacillota</taxon>
        <taxon>Bacilli</taxon>
        <taxon>Bacillales</taxon>
        <taxon>Sporolactobacillaceae</taxon>
        <taxon>Sporolactobacillus</taxon>
    </lineage>
</organism>
<reference evidence="2" key="1">
    <citation type="submission" date="2016-10" db="EMBL/GenBank/DDBJ databases">
        <authorList>
            <person name="Varghese N."/>
            <person name="Submissions S."/>
        </authorList>
    </citation>
    <scope>NUCLEOTIDE SEQUENCE [LARGE SCALE GENOMIC DNA]</scope>
    <source>
        <strain evidence="2">ATCC 700379</strain>
    </source>
</reference>
<evidence type="ECO:0000313" key="2">
    <source>
        <dbReference type="Proteomes" id="UP000198752"/>
    </source>
</evidence>
<dbReference type="EMBL" id="FOOY01000011">
    <property type="protein sequence ID" value="SFG49970.1"/>
    <property type="molecule type" value="Genomic_DNA"/>
</dbReference>
<dbReference type="AlphaFoldDB" id="A0A1I2SB23"/>
<evidence type="ECO:0000313" key="1">
    <source>
        <dbReference type="EMBL" id="SFG49970.1"/>
    </source>
</evidence>
<sequence length="43" mass="4935">MRRVCVDFSKARSELKKINPENKFTAMLKAAAIITKVLDEVRL</sequence>
<dbReference type="Proteomes" id="UP000198752">
    <property type="component" value="Unassembled WGS sequence"/>
</dbReference>
<keyword evidence="2" id="KW-1185">Reference proteome</keyword>
<name>A0A1I2SB23_9BACL</name>
<protein>
    <submittedName>
        <fullName evidence="1">Uncharacterized protein</fullName>
    </submittedName>
</protein>
<proteinExistence type="predicted"/>
<accession>A0A1I2SB23</accession>